<feature type="transmembrane region" description="Helical" evidence="6">
    <location>
        <begin position="34"/>
        <end position="58"/>
    </location>
</feature>
<dbReference type="PANTHER" id="PTHR14511:SF7">
    <property type="entry name" value="RETINOIC ACID-INDUCED PROTEIN 3"/>
    <property type="match status" value="1"/>
</dbReference>
<organism evidence="8 9">
    <name type="scientific">Amphiprion percula</name>
    <name type="common">Orange clownfish</name>
    <name type="synonym">Lutjanus percula</name>
    <dbReference type="NCBI Taxonomy" id="161767"/>
    <lineage>
        <taxon>Eukaryota</taxon>
        <taxon>Metazoa</taxon>
        <taxon>Chordata</taxon>
        <taxon>Craniata</taxon>
        <taxon>Vertebrata</taxon>
        <taxon>Euteleostomi</taxon>
        <taxon>Actinopterygii</taxon>
        <taxon>Neopterygii</taxon>
        <taxon>Teleostei</taxon>
        <taxon>Neoteleostei</taxon>
        <taxon>Acanthomorphata</taxon>
        <taxon>Ovalentaria</taxon>
        <taxon>Pomacentridae</taxon>
        <taxon>Amphiprion</taxon>
    </lineage>
</organism>
<dbReference type="GO" id="GO:0005886">
    <property type="term" value="C:plasma membrane"/>
    <property type="evidence" value="ECO:0007669"/>
    <property type="project" value="TreeGrafter"/>
</dbReference>
<dbReference type="GO" id="GO:0030295">
    <property type="term" value="F:protein kinase activator activity"/>
    <property type="evidence" value="ECO:0007669"/>
    <property type="project" value="TreeGrafter"/>
</dbReference>
<keyword evidence="9" id="KW-1185">Reference proteome</keyword>
<dbReference type="GeneTree" id="ENSGT00950000182961"/>
<keyword evidence="4 6" id="KW-1133">Transmembrane helix</keyword>
<dbReference type="Ensembl" id="ENSAPET00000020084.1">
    <property type="protein sequence ID" value="ENSAPEP00000019556.1"/>
    <property type="gene ID" value="ENSAPEG00000013935.1"/>
</dbReference>
<feature type="transmembrane region" description="Helical" evidence="6">
    <location>
        <begin position="173"/>
        <end position="194"/>
    </location>
</feature>
<feature type="transmembrane region" description="Helical" evidence="6">
    <location>
        <begin position="138"/>
        <end position="161"/>
    </location>
</feature>
<evidence type="ECO:0000256" key="1">
    <source>
        <dbReference type="ARBA" id="ARBA00004141"/>
    </source>
</evidence>
<evidence type="ECO:0000259" key="7">
    <source>
        <dbReference type="Pfam" id="PF00003"/>
    </source>
</evidence>
<reference evidence="8" key="3">
    <citation type="submission" date="2025-09" db="UniProtKB">
        <authorList>
            <consortium name="Ensembl"/>
        </authorList>
    </citation>
    <scope>IDENTIFICATION</scope>
</reference>
<comment type="subcellular location">
    <subcellularLocation>
        <location evidence="1">Membrane</location>
        <topology evidence="1">Multi-pass membrane protein</topology>
    </subcellularLocation>
</comment>
<evidence type="ECO:0000256" key="3">
    <source>
        <dbReference type="ARBA" id="ARBA00022692"/>
    </source>
</evidence>
<feature type="transmembrane region" description="Helical" evidence="6">
    <location>
        <begin position="70"/>
        <end position="92"/>
    </location>
</feature>
<evidence type="ECO:0000313" key="9">
    <source>
        <dbReference type="Proteomes" id="UP000265080"/>
    </source>
</evidence>
<evidence type="ECO:0000256" key="2">
    <source>
        <dbReference type="ARBA" id="ARBA00007242"/>
    </source>
</evidence>
<dbReference type="InterPro" id="IPR017978">
    <property type="entry name" value="GPCR_3_C"/>
</dbReference>
<comment type="similarity">
    <text evidence="2">Belongs to the G-protein coupled receptor 3 family.</text>
</comment>
<evidence type="ECO:0000256" key="4">
    <source>
        <dbReference type="ARBA" id="ARBA00022989"/>
    </source>
</evidence>
<dbReference type="AlphaFoldDB" id="A0A3P8T4E2"/>
<dbReference type="Pfam" id="PF00003">
    <property type="entry name" value="7tm_3"/>
    <property type="match status" value="1"/>
</dbReference>
<feature type="transmembrane region" description="Helical" evidence="6">
    <location>
        <begin position="104"/>
        <end position="126"/>
    </location>
</feature>
<reference evidence="8" key="2">
    <citation type="submission" date="2025-08" db="UniProtKB">
        <authorList>
            <consortium name="Ensembl"/>
        </authorList>
    </citation>
    <scope>IDENTIFICATION</scope>
</reference>
<feature type="transmembrane region" description="Helical" evidence="6">
    <location>
        <begin position="244"/>
        <end position="270"/>
    </location>
</feature>
<keyword evidence="5 6" id="KW-0472">Membrane</keyword>
<evidence type="ECO:0000313" key="8">
    <source>
        <dbReference type="Ensembl" id="ENSAPEP00000019556.1"/>
    </source>
</evidence>
<proteinExistence type="inferred from homology"/>
<feature type="transmembrane region" description="Helical" evidence="6">
    <location>
        <begin position="206"/>
        <end position="224"/>
    </location>
</feature>
<dbReference type="PANTHER" id="PTHR14511">
    <property type="entry name" value="G PROTEIN COUPLED RECEPTOR, CLASS C, GROUP 5"/>
    <property type="match status" value="1"/>
</dbReference>
<dbReference type="Proteomes" id="UP000265080">
    <property type="component" value="Chromosome 14"/>
</dbReference>
<dbReference type="InterPro" id="IPR051753">
    <property type="entry name" value="RA-inducible_GPCR3"/>
</dbReference>
<dbReference type="OMA" id="GRRPNWD"/>
<reference evidence="8 9" key="1">
    <citation type="submission" date="2018-03" db="EMBL/GenBank/DDBJ databases">
        <title>Finding Nemo's genes: A chromosome-scale reference assembly of the genome of the orange clownfish Amphiprion percula.</title>
        <authorList>
            <person name="Lehmann R."/>
        </authorList>
    </citation>
    <scope>NUCLEOTIDE SEQUENCE</scope>
</reference>
<dbReference type="GO" id="GO:0070062">
    <property type="term" value="C:extracellular exosome"/>
    <property type="evidence" value="ECO:0007669"/>
    <property type="project" value="TreeGrafter"/>
</dbReference>
<name>A0A3P8T4E2_AMPPE</name>
<keyword evidence="3 6" id="KW-0812">Transmembrane</keyword>
<sequence>MMTFAPISCSRDLNPIYRYLCDRRAVWGIVLETLAASGFLFSIALLLGLLIWSMWICVSKRHHRSSIGSIVASMFMFLLATAGIFAITFAFIVRLTPQTCPTRIFLFGVLFSLAFSCLLARCLALLGFAAARGWGEPAVALGLFVVQVIINTEWLILVLVRDNKPCAYSQEEFAMLQIYVLCLLAVALILSYSYTGPTNLQRRAQATLLFLTLLLSAGIWVVWITMLTKGNPELGRRPNWDDPVIGIALVANGWVLLLGYGLSQVAFFLLNRKTSRCAIKHWGLLALQLIMTKSYCKVNENDIDPDKDYSIPRPKATNYSEPYDDYYGHDKTTFSLSDVLHTT</sequence>
<evidence type="ECO:0000256" key="6">
    <source>
        <dbReference type="SAM" id="Phobius"/>
    </source>
</evidence>
<accession>A0A3P8T4E2</accession>
<feature type="domain" description="G-protein coupled receptors family 3 profile" evidence="7">
    <location>
        <begin position="23"/>
        <end position="260"/>
    </location>
</feature>
<dbReference type="GO" id="GO:0043235">
    <property type="term" value="C:receptor complex"/>
    <property type="evidence" value="ECO:0007669"/>
    <property type="project" value="TreeGrafter"/>
</dbReference>
<dbReference type="GO" id="GO:0004930">
    <property type="term" value="F:G protein-coupled receptor activity"/>
    <property type="evidence" value="ECO:0007669"/>
    <property type="project" value="InterPro"/>
</dbReference>
<dbReference type="STRING" id="161767.ENSAPEP00000019556"/>
<evidence type="ECO:0000256" key="5">
    <source>
        <dbReference type="ARBA" id="ARBA00023136"/>
    </source>
</evidence>
<protein>
    <submittedName>
        <fullName evidence="8">G protein-coupled receptor class C group 5 member D</fullName>
    </submittedName>
</protein>